<dbReference type="STRING" id="51511.ENSCSAVP00000016259"/>
<dbReference type="InterPro" id="IPR019173">
    <property type="entry name" value="NADH_UbQ_OxRdtase_B5_su"/>
</dbReference>
<evidence type="ECO:0000256" key="5">
    <source>
        <dbReference type="ARBA" id="ARBA00015175"/>
    </source>
</evidence>
<evidence type="ECO:0000256" key="14">
    <source>
        <dbReference type="ARBA" id="ARBA00023136"/>
    </source>
</evidence>
<comment type="subcellular location">
    <subcellularLocation>
        <location evidence="2">Mitochondrion inner membrane</location>
        <topology evidence="2">Single-pass membrane protein</topology>
    </subcellularLocation>
</comment>
<reference evidence="18" key="2">
    <citation type="submission" date="2025-08" db="UniProtKB">
        <authorList>
            <consortium name="Ensembl"/>
        </authorList>
    </citation>
    <scope>IDENTIFICATION</scope>
</reference>
<protein>
    <recommendedName>
        <fullName evidence="5">NADH dehydrogenase [ubiquinone] 1 beta subcomplex subunit 5, mitochondrial</fullName>
    </recommendedName>
    <alternativeName>
        <fullName evidence="16">Complex I-SGDH</fullName>
    </alternativeName>
    <alternativeName>
        <fullName evidence="15">NADH-ubiquinone oxidoreductase SGDH subunit</fullName>
    </alternativeName>
</protein>
<evidence type="ECO:0000256" key="4">
    <source>
        <dbReference type="ARBA" id="ARBA00011533"/>
    </source>
</evidence>
<evidence type="ECO:0000256" key="13">
    <source>
        <dbReference type="ARBA" id="ARBA00023128"/>
    </source>
</evidence>
<reference evidence="19" key="1">
    <citation type="submission" date="2003-08" db="EMBL/GenBank/DDBJ databases">
        <authorList>
            <person name="Birren B."/>
            <person name="Nusbaum C."/>
            <person name="Abebe A."/>
            <person name="Abouelleil A."/>
            <person name="Adekoya E."/>
            <person name="Ait-zahra M."/>
            <person name="Allen N."/>
            <person name="Allen T."/>
            <person name="An P."/>
            <person name="Anderson M."/>
            <person name="Anderson S."/>
            <person name="Arachchi H."/>
            <person name="Armbruster J."/>
            <person name="Bachantsang P."/>
            <person name="Baldwin J."/>
            <person name="Barry A."/>
            <person name="Bayul T."/>
            <person name="Blitshsteyn B."/>
            <person name="Bloom T."/>
            <person name="Blye J."/>
            <person name="Boguslavskiy L."/>
            <person name="Borowsky M."/>
            <person name="Boukhgalter B."/>
            <person name="Brunache A."/>
            <person name="Butler J."/>
            <person name="Calixte N."/>
            <person name="Calvo S."/>
            <person name="Camarata J."/>
            <person name="Campo K."/>
            <person name="Chang J."/>
            <person name="Cheshatsang Y."/>
            <person name="Citroen M."/>
            <person name="Collymore A."/>
            <person name="Considine T."/>
            <person name="Cook A."/>
            <person name="Cooke P."/>
            <person name="Corum B."/>
            <person name="Cuomo C."/>
            <person name="David R."/>
            <person name="Dawoe T."/>
            <person name="Degray S."/>
            <person name="Dodge S."/>
            <person name="Dooley K."/>
            <person name="Dorje P."/>
            <person name="Dorjee K."/>
            <person name="Dorris L."/>
            <person name="Duffey N."/>
            <person name="Dupes A."/>
            <person name="Elkins T."/>
            <person name="Engels R."/>
            <person name="Erickson J."/>
            <person name="Farina A."/>
            <person name="Faro S."/>
            <person name="Ferreira P."/>
            <person name="Fischer H."/>
            <person name="Fitzgerald M."/>
            <person name="Foley K."/>
            <person name="Gage D."/>
            <person name="Galagan J."/>
            <person name="Gearin G."/>
            <person name="Gnerre S."/>
            <person name="Gnirke A."/>
            <person name="Goyette A."/>
            <person name="Graham J."/>
            <person name="Grandbois E."/>
            <person name="Gyaltsen K."/>
            <person name="Hafez N."/>
            <person name="Hagopian D."/>
            <person name="Hagos B."/>
            <person name="Hall J."/>
            <person name="Hatcher B."/>
            <person name="Heller A."/>
            <person name="Higgins H."/>
            <person name="Honan T."/>
            <person name="Horn A."/>
            <person name="Houde N."/>
            <person name="Hughes L."/>
            <person name="Hulme W."/>
            <person name="Husby E."/>
            <person name="Iliev I."/>
            <person name="Jaffe D."/>
            <person name="Jones C."/>
            <person name="Kamal M."/>
            <person name="Kamat A."/>
            <person name="Kamvysselis M."/>
            <person name="Karlsson E."/>
            <person name="Kells C."/>
            <person name="Kieu A."/>
            <person name="Kisner P."/>
            <person name="Kodira C."/>
            <person name="Kulbokas E."/>
            <person name="Labutti K."/>
            <person name="Lama D."/>
            <person name="Landers T."/>
            <person name="Leger J."/>
            <person name="Levine S."/>
            <person name="Lewis D."/>
            <person name="Lewis T."/>
            <person name="Lindblad-toh K."/>
            <person name="Liu X."/>
            <person name="Lokyitsang T."/>
            <person name="Lokyitsang Y."/>
            <person name="Lucien O."/>
            <person name="Lui A."/>
            <person name="Ma L.J."/>
            <person name="Mabbitt R."/>
            <person name="Macdonald J."/>
            <person name="Maclean C."/>
            <person name="Major J."/>
            <person name="Manning J."/>
            <person name="Marabella R."/>
            <person name="Maru K."/>
            <person name="Matthews C."/>
            <person name="Mauceli E."/>
            <person name="Mccarthy M."/>
            <person name="Mcdonough S."/>
            <person name="Mcghee T."/>
            <person name="Meldrim J."/>
            <person name="Meneus L."/>
            <person name="Mesirov J."/>
            <person name="Mihalev A."/>
            <person name="Mihova T."/>
            <person name="Mikkelsen T."/>
            <person name="Mlenga V."/>
            <person name="Moru K."/>
            <person name="Mozes J."/>
            <person name="Mulrain L."/>
            <person name="Munson G."/>
            <person name="Naylor J."/>
            <person name="Newes C."/>
            <person name="Nguyen C."/>
            <person name="Nguyen N."/>
            <person name="Nguyen T."/>
            <person name="Nicol R."/>
            <person name="Nielsen C."/>
            <person name="Nizzari M."/>
            <person name="Norbu C."/>
            <person name="Norbu N."/>
            <person name="O'donnell P."/>
            <person name="Okoawo O."/>
            <person name="O'leary S."/>
            <person name="Omotosho B."/>
            <person name="O'neill K."/>
            <person name="Osman S."/>
            <person name="Parker S."/>
            <person name="Perrin D."/>
            <person name="Phunkhang P."/>
            <person name="Piqani B."/>
            <person name="Purcell S."/>
            <person name="Rachupka T."/>
            <person name="Ramasamy U."/>
            <person name="Rameau R."/>
            <person name="Ray V."/>
            <person name="Raymond C."/>
            <person name="Retta R."/>
            <person name="Richardson S."/>
            <person name="Rise C."/>
            <person name="Rodriguez J."/>
            <person name="Rogers J."/>
            <person name="Rogov P."/>
            <person name="Rutman M."/>
            <person name="Schupbach R."/>
            <person name="Seaman C."/>
            <person name="Settipalli S."/>
            <person name="Sharpe T."/>
            <person name="Sheridan J."/>
            <person name="Sherpa N."/>
            <person name="Shi J."/>
            <person name="Smirnov S."/>
            <person name="Smith C."/>
            <person name="Sougnez C."/>
            <person name="Spencer B."/>
            <person name="Stalker J."/>
            <person name="Stange-thomann N."/>
            <person name="Stavropoulos S."/>
            <person name="Stetson K."/>
            <person name="Stone C."/>
            <person name="Stone S."/>
            <person name="Stubbs M."/>
            <person name="Talamas J."/>
            <person name="Tchuinga P."/>
            <person name="Tenzing P."/>
            <person name="Tesfaye S."/>
            <person name="Theodore J."/>
            <person name="Thoulutsang Y."/>
            <person name="Topham K."/>
            <person name="Towey S."/>
            <person name="Tsamla T."/>
            <person name="Tsomo N."/>
            <person name="Vallee D."/>
            <person name="Vassiliev H."/>
            <person name="Venkataraman V."/>
            <person name="Vinson J."/>
            <person name="Vo A."/>
            <person name="Wade C."/>
            <person name="Wang S."/>
            <person name="Wangchuk T."/>
            <person name="Wangdi T."/>
            <person name="Whittaker C."/>
            <person name="Wilkinson J."/>
            <person name="Wu Y."/>
            <person name="Wyman D."/>
            <person name="Yadav S."/>
            <person name="Yang S."/>
            <person name="Yang X."/>
            <person name="Yeager S."/>
            <person name="Yee E."/>
            <person name="Young G."/>
            <person name="Zainoun J."/>
            <person name="Zembeck L."/>
            <person name="Zimmer A."/>
            <person name="Zody M."/>
            <person name="Lander E."/>
        </authorList>
    </citation>
    <scope>NUCLEOTIDE SEQUENCE [LARGE SCALE GENOMIC DNA]</scope>
</reference>
<evidence type="ECO:0000256" key="11">
    <source>
        <dbReference type="ARBA" id="ARBA00022982"/>
    </source>
</evidence>
<evidence type="ECO:0000256" key="3">
    <source>
        <dbReference type="ARBA" id="ARBA00007152"/>
    </source>
</evidence>
<name>H2ZF93_CIOSA</name>
<keyword evidence="11" id="KW-0249">Electron transport</keyword>
<comment type="similarity">
    <text evidence="3">Belongs to the complex I NDUFB5 subunit family.</text>
</comment>
<keyword evidence="14 17" id="KW-0472">Membrane</keyword>
<dbReference type="PANTHER" id="PTHR13178:SF0">
    <property type="entry name" value="NADH DEHYDROGENASE [UBIQUINONE] 1 BETA SUBCOMPLEX SUBUNIT 5, MITOCHONDRIAL"/>
    <property type="match status" value="1"/>
</dbReference>
<evidence type="ECO:0000256" key="10">
    <source>
        <dbReference type="ARBA" id="ARBA00022946"/>
    </source>
</evidence>
<evidence type="ECO:0000256" key="6">
    <source>
        <dbReference type="ARBA" id="ARBA00022448"/>
    </source>
</evidence>
<dbReference type="FunCoup" id="H2ZF93">
    <property type="interactions" value="81"/>
</dbReference>
<sequence>MSLFRCALFSRPLAAKLVGIKPVPRGDGVKMMVRWGSGAPRMMRYRMLVGAQHKRFKKLVFYYFLVGAVPAALIIGYTTIFEGDAVLCDHDPDLYEPDYWEYYKHPLTRLLAKYMMEDPKLSYYKEIYTIEKNQRVERQKRLINQVEALQALEGMGAFPLHDDPALPRYLVDDLEEFGEAHGFQESEPKY</sequence>
<evidence type="ECO:0000313" key="18">
    <source>
        <dbReference type="Ensembl" id="ENSCSAVP00000016259.1"/>
    </source>
</evidence>
<keyword evidence="7" id="KW-0679">Respiratory chain</keyword>
<evidence type="ECO:0000256" key="16">
    <source>
        <dbReference type="ARBA" id="ARBA00032550"/>
    </source>
</evidence>
<dbReference type="GeneTree" id="ENSGT00390000009980"/>
<keyword evidence="9" id="KW-0999">Mitochondrion inner membrane</keyword>
<feature type="transmembrane region" description="Helical" evidence="17">
    <location>
        <begin position="60"/>
        <end position="80"/>
    </location>
</feature>
<evidence type="ECO:0000313" key="19">
    <source>
        <dbReference type="Proteomes" id="UP000007875"/>
    </source>
</evidence>
<evidence type="ECO:0000256" key="17">
    <source>
        <dbReference type="SAM" id="Phobius"/>
    </source>
</evidence>
<dbReference type="eggNOG" id="KOG4632">
    <property type="taxonomic scope" value="Eukaryota"/>
</dbReference>
<proteinExistence type="inferred from homology"/>
<keyword evidence="6" id="KW-0813">Transport</keyword>
<keyword evidence="10" id="KW-0809">Transit peptide</keyword>
<evidence type="ECO:0000256" key="8">
    <source>
        <dbReference type="ARBA" id="ARBA00022692"/>
    </source>
</evidence>
<evidence type="ECO:0000256" key="1">
    <source>
        <dbReference type="ARBA" id="ARBA00003195"/>
    </source>
</evidence>
<dbReference type="AlphaFoldDB" id="H2ZF93"/>
<comment type="subunit">
    <text evidence="4">Complex I is composed of 45 different subunits.</text>
</comment>
<evidence type="ECO:0000256" key="2">
    <source>
        <dbReference type="ARBA" id="ARBA00004434"/>
    </source>
</evidence>
<dbReference type="HOGENOM" id="CLU_100260_2_0_1"/>
<dbReference type="Proteomes" id="UP000007875">
    <property type="component" value="Unassembled WGS sequence"/>
</dbReference>
<organism evidence="18 19">
    <name type="scientific">Ciona savignyi</name>
    <name type="common">Pacific transparent sea squirt</name>
    <dbReference type="NCBI Taxonomy" id="51511"/>
    <lineage>
        <taxon>Eukaryota</taxon>
        <taxon>Metazoa</taxon>
        <taxon>Chordata</taxon>
        <taxon>Tunicata</taxon>
        <taxon>Ascidiacea</taxon>
        <taxon>Phlebobranchia</taxon>
        <taxon>Cionidae</taxon>
        <taxon>Ciona</taxon>
    </lineage>
</organism>
<dbReference type="Ensembl" id="ENSCSAVT00000016440.1">
    <property type="protein sequence ID" value="ENSCSAVP00000016259.1"/>
    <property type="gene ID" value="ENSCSAVG00000009566.1"/>
</dbReference>
<keyword evidence="19" id="KW-1185">Reference proteome</keyword>
<keyword evidence="12 17" id="KW-1133">Transmembrane helix</keyword>
<keyword evidence="13" id="KW-0496">Mitochondrion</keyword>
<dbReference type="InParanoid" id="H2ZF93"/>
<dbReference type="PANTHER" id="PTHR13178">
    <property type="entry name" value="NADH-UBIQUINONE OXIDOREDUCTASE SGDH SUBUNIT"/>
    <property type="match status" value="1"/>
</dbReference>
<dbReference type="OMA" id="GEGHWYY"/>
<evidence type="ECO:0000256" key="15">
    <source>
        <dbReference type="ARBA" id="ARBA00032395"/>
    </source>
</evidence>
<dbReference type="Pfam" id="PF09781">
    <property type="entry name" value="NDUF_B5"/>
    <property type="match status" value="1"/>
</dbReference>
<keyword evidence="8 17" id="KW-0812">Transmembrane</keyword>
<comment type="function">
    <text evidence="1">Accessory subunit of the mitochondrial membrane respiratory chain NADH dehydrogenase (Complex I), that is believed not to be involved in catalysis. Complex I functions in the transfer of electrons from NADH to the respiratory chain. The immediate electron acceptor for the enzyme is believed to be ubiquinone.</text>
</comment>
<evidence type="ECO:0000256" key="7">
    <source>
        <dbReference type="ARBA" id="ARBA00022660"/>
    </source>
</evidence>
<dbReference type="GO" id="GO:0005743">
    <property type="term" value="C:mitochondrial inner membrane"/>
    <property type="evidence" value="ECO:0007669"/>
    <property type="project" value="UniProtKB-SubCell"/>
</dbReference>
<accession>H2ZF93</accession>
<evidence type="ECO:0000256" key="12">
    <source>
        <dbReference type="ARBA" id="ARBA00022989"/>
    </source>
</evidence>
<evidence type="ECO:0000256" key="9">
    <source>
        <dbReference type="ARBA" id="ARBA00022792"/>
    </source>
</evidence>
<reference evidence="18" key="3">
    <citation type="submission" date="2025-09" db="UniProtKB">
        <authorList>
            <consortium name="Ensembl"/>
        </authorList>
    </citation>
    <scope>IDENTIFICATION</scope>
</reference>